<protein>
    <submittedName>
        <fullName evidence="2">DUF624 domain-containing protein</fullName>
    </submittedName>
</protein>
<dbReference type="RefSeq" id="WP_153835801.1">
    <property type="nucleotide sequence ID" value="NZ_JBHUMW010000082.1"/>
</dbReference>
<accession>A0A6N7R3B5</accession>
<dbReference type="InterPro" id="IPR006938">
    <property type="entry name" value="DUF624"/>
</dbReference>
<dbReference type="Proteomes" id="UP000435187">
    <property type="component" value="Unassembled WGS sequence"/>
</dbReference>
<dbReference type="Pfam" id="PF04854">
    <property type="entry name" value="DUF624"/>
    <property type="match status" value="1"/>
</dbReference>
<evidence type="ECO:0000256" key="1">
    <source>
        <dbReference type="SAM" id="Phobius"/>
    </source>
</evidence>
<sequence length="242" mass="28281">MESMGMIGRFYQISYWMMKLLLVNMIWVIFNFPIVYMVLATLTVNSMDELYLLLIIIILLLPFIFFPATNAMFAVVRRGVLYKKDDRLLSYFWKTYKQNYARSLVGGITITVLWFVWIYNYQLAGIELGSGLSYIYLALTMFLLAFTSYFFADSVHYHLTFIASIKKSIIMSIGFPHYTVSIIGVSGVCLYILYWLHPVFLVLYGGILPAIICFLGYYFIYLRAKRVKETNESKKQWNPQKA</sequence>
<feature type="transmembrane region" description="Helical" evidence="1">
    <location>
        <begin position="50"/>
        <end position="76"/>
    </location>
</feature>
<feature type="transmembrane region" description="Helical" evidence="1">
    <location>
        <begin position="21"/>
        <end position="44"/>
    </location>
</feature>
<name>A0A6N7R3B5_9BACI</name>
<gene>
    <name evidence="2" type="ORF">GH885_12715</name>
</gene>
<dbReference type="AlphaFoldDB" id="A0A6N7R3B5"/>
<comment type="caution">
    <text evidence="2">The sequence shown here is derived from an EMBL/GenBank/DDBJ whole genome shotgun (WGS) entry which is preliminary data.</text>
</comment>
<organism evidence="2 3">
    <name type="scientific">Gracilibacillus thailandensis</name>
    <dbReference type="NCBI Taxonomy" id="563735"/>
    <lineage>
        <taxon>Bacteria</taxon>
        <taxon>Bacillati</taxon>
        <taxon>Bacillota</taxon>
        <taxon>Bacilli</taxon>
        <taxon>Bacillales</taxon>
        <taxon>Bacillaceae</taxon>
        <taxon>Gracilibacillus</taxon>
    </lineage>
</organism>
<keyword evidence="3" id="KW-1185">Reference proteome</keyword>
<feature type="transmembrane region" description="Helical" evidence="1">
    <location>
        <begin position="131"/>
        <end position="152"/>
    </location>
</feature>
<reference evidence="2 3" key="1">
    <citation type="submission" date="2019-10" db="EMBL/GenBank/DDBJ databases">
        <title>Gracilibacillus salitolerans sp. nov., a moderate halophile isolated from a saline soil in northwest China.</title>
        <authorList>
            <person name="Gan L."/>
        </authorList>
    </citation>
    <scope>NUCLEOTIDE SEQUENCE [LARGE SCALE GENOMIC DNA]</scope>
    <source>
        <strain evidence="2 3">TP2-8</strain>
    </source>
</reference>
<feature type="transmembrane region" description="Helical" evidence="1">
    <location>
        <begin position="100"/>
        <end position="119"/>
    </location>
</feature>
<keyword evidence="1" id="KW-0472">Membrane</keyword>
<keyword evidence="1" id="KW-1133">Transmembrane helix</keyword>
<evidence type="ECO:0000313" key="3">
    <source>
        <dbReference type="Proteomes" id="UP000435187"/>
    </source>
</evidence>
<feature type="transmembrane region" description="Helical" evidence="1">
    <location>
        <begin position="173"/>
        <end position="194"/>
    </location>
</feature>
<feature type="transmembrane region" description="Helical" evidence="1">
    <location>
        <begin position="200"/>
        <end position="220"/>
    </location>
</feature>
<proteinExistence type="predicted"/>
<dbReference type="EMBL" id="WJEE01000027">
    <property type="protein sequence ID" value="MRI67196.1"/>
    <property type="molecule type" value="Genomic_DNA"/>
</dbReference>
<keyword evidence="1" id="KW-0812">Transmembrane</keyword>
<evidence type="ECO:0000313" key="2">
    <source>
        <dbReference type="EMBL" id="MRI67196.1"/>
    </source>
</evidence>